<dbReference type="VEuPathDB" id="TriTrypDB:C4B63_75g44"/>
<comment type="caution">
    <text evidence="4">The sequence shown here is derived from an EMBL/GenBank/DDBJ whole genome shotgun (WGS) entry which is preliminary data.</text>
</comment>
<keyword evidence="1" id="KW-0472">Membrane</keyword>
<dbReference type="VEuPathDB" id="TriTrypDB:TcCLB.509671.99"/>
<dbReference type="VEuPathDB" id="TriTrypDB:BCY84_13879"/>
<keyword evidence="2" id="KW-0732">Signal</keyword>
<accession>A0A2V2UW77</accession>
<evidence type="ECO:0000256" key="2">
    <source>
        <dbReference type="SAM" id="SignalP"/>
    </source>
</evidence>
<dbReference type="VEuPathDB" id="TriTrypDB:TcCLB.510765.20"/>
<gene>
    <name evidence="3" type="ORF">C4B63_233g14</name>
    <name evidence="4" type="ORF">C4B63_75g44</name>
</gene>
<evidence type="ECO:0000313" key="5">
    <source>
        <dbReference type="Proteomes" id="UP000246121"/>
    </source>
</evidence>
<dbReference type="VEuPathDB" id="TriTrypDB:TcYC6_0067580"/>
<feature type="signal peptide" evidence="2">
    <location>
        <begin position="1"/>
        <end position="25"/>
    </location>
</feature>
<keyword evidence="1" id="KW-1133">Transmembrane helix</keyword>
<name>A0A2V2UW77_TRYCR</name>
<dbReference type="AlphaFoldDB" id="A0A2V2UW77"/>
<dbReference type="VEuPathDB" id="TriTrypDB:TcG_05426"/>
<dbReference type="VEuPathDB" id="TriTrypDB:C3747_242g21"/>
<proteinExistence type="predicted"/>
<sequence length="151" mass="17033">MKHFRGWLVMCLVSVLLFIVVDIPAAQQRNLRSRTIFVATMTPVVWIIYLAVLYIFLYRPLRRSTEVYRKGHACGRGASDKGVFHWFKEQYKLNVTLTRLQGDTERMETLPVCWQPHSPASGGPPTNLHSLCVARTPMVGNSSLSSPSGSL</sequence>
<dbReference type="EMBL" id="PRFA01000075">
    <property type="protein sequence ID" value="PWU88389.1"/>
    <property type="molecule type" value="Genomic_DNA"/>
</dbReference>
<evidence type="ECO:0000256" key="1">
    <source>
        <dbReference type="SAM" id="Phobius"/>
    </source>
</evidence>
<dbReference type="EMBL" id="PRFA01000233">
    <property type="protein sequence ID" value="PWU84366.1"/>
    <property type="molecule type" value="Genomic_DNA"/>
</dbReference>
<feature type="transmembrane region" description="Helical" evidence="1">
    <location>
        <begin position="35"/>
        <end position="57"/>
    </location>
</feature>
<organism evidence="4 5">
    <name type="scientific">Trypanosoma cruzi</name>
    <dbReference type="NCBI Taxonomy" id="5693"/>
    <lineage>
        <taxon>Eukaryota</taxon>
        <taxon>Discoba</taxon>
        <taxon>Euglenozoa</taxon>
        <taxon>Kinetoplastea</taxon>
        <taxon>Metakinetoplastina</taxon>
        <taxon>Trypanosomatida</taxon>
        <taxon>Trypanosomatidae</taxon>
        <taxon>Trypanosoma</taxon>
        <taxon>Schizotrypanum</taxon>
    </lineage>
</organism>
<feature type="chain" id="PRO_5036053371" evidence="2">
    <location>
        <begin position="26"/>
        <end position="151"/>
    </location>
</feature>
<dbReference type="VEuPathDB" id="TriTrypDB:TcCL_ESM00236"/>
<keyword evidence="1" id="KW-0812">Transmembrane</keyword>
<dbReference type="Proteomes" id="UP000246121">
    <property type="component" value="Unassembled WGS sequence"/>
</dbReference>
<protein>
    <submittedName>
        <fullName evidence="4">Uncharacterized protein</fullName>
    </submittedName>
</protein>
<dbReference type="VEuPathDB" id="TriTrypDB:TCDM_14306"/>
<evidence type="ECO:0000313" key="3">
    <source>
        <dbReference type="EMBL" id="PWU84366.1"/>
    </source>
</evidence>
<dbReference type="VEuPathDB" id="TriTrypDB:TcBrA4_0063850"/>
<reference evidence="4 5" key="1">
    <citation type="journal article" date="2018" name="Microb. Genom.">
        <title>Expanding an expanded genome: long-read sequencing of Trypanosoma cruzi.</title>
        <authorList>
            <person name="Berna L."/>
            <person name="Rodriguez M."/>
            <person name="Chiribao M.L."/>
            <person name="Parodi-Talice A."/>
            <person name="Pita S."/>
            <person name="Rijo G."/>
            <person name="Alvarez-Valin F."/>
            <person name="Robello C."/>
        </authorList>
    </citation>
    <scope>NUCLEOTIDE SEQUENCE [LARGE SCALE GENOMIC DNA]</scope>
    <source>
        <strain evidence="4 5">Dm28c</strain>
    </source>
</reference>
<evidence type="ECO:0000313" key="4">
    <source>
        <dbReference type="EMBL" id="PWU88389.1"/>
    </source>
</evidence>
<dbReference type="VEuPathDB" id="TriTrypDB:C4B63_233g14"/>